<evidence type="ECO:0000313" key="3">
    <source>
        <dbReference type="EMBL" id="USY18375.1"/>
    </source>
</evidence>
<dbReference type="InterPro" id="IPR016181">
    <property type="entry name" value="Acyl_CoA_acyltransferase"/>
</dbReference>
<name>A0ABY5D322_9ACTN</name>
<dbReference type="Gene3D" id="3.40.630.30">
    <property type="match status" value="1"/>
</dbReference>
<keyword evidence="3" id="KW-0012">Acyltransferase</keyword>
<evidence type="ECO:0000259" key="2">
    <source>
        <dbReference type="PROSITE" id="PS51186"/>
    </source>
</evidence>
<dbReference type="EC" id="2.3.1.-" evidence="3"/>
<protein>
    <submittedName>
        <fullName evidence="3">GNAT family N-acetyltransferase</fullName>
        <ecNumber evidence="3">2.3.1.-</ecNumber>
    </submittedName>
</protein>
<reference evidence="3" key="1">
    <citation type="submission" date="2022-06" db="EMBL/GenBank/DDBJ databases">
        <authorList>
            <person name="Ping M."/>
        </authorList>
    </citation>
    <scope>NUCLEOTIDE SEQUENCE</scope>
    <source>
        <strain evidence="3">JCM11759T</strain>
    </source>
</reference>
<dbReference type="Pfam" id="PF00583">
    <property type="entry name" value="Acetyltransf_1"/>
    <property type="match status" value="1"/>
</dbReference>
<gene>
    <name evidence="3" type="ORF">NE857_24100</name>
</gene>
<feature type="compositionally biased region" description="Basic and acidic residues" evidence="1">
    <location>
        <begin position="209"/>
        <end position="218"/>
    </location>
</feature>
<dbReference type="PROSITE" id="PS51186">
    <property type="entry name" value="GNAT"/>
    <property type="match status" value="1"/>
</dbReference>
<dbReference type="RefSeq" id="WP_254417773.1">
    <property type="nucleotide sequence ID" value="NZ_BAAAJB010000035.1"/>
</dbReference>
<dbReference type="EMBL" id="CP099837">
    <property type="protein sequence ID" value="USY18375.1"/>
    <property type="molecule type" value="Genomic_DNA"/>
</dbReference>
<dbReference type="InterPro" id="IPR000182">
    <property type="entry name" value="GNAT_dom"/>
</dbReference>
<proteinExistence type="predicted"/>
<dbReference type="SUPFAM" id="SSF55729">
    <property type="entry name" value="Acyl-CoA N-acyltransferases (Nat)"/>
    <property type="match status" value="1"/>
</dbReference>
<accession>A0ABY5D322</accession>
<evidence type="ECO:0000256" key="1">
    <source>
        <dbReference type="SAM" id="MobiDB-lite"/>
    </source>
</evidence>
<keyword evidence="3" id="KW-0808">Transferase</keyword>
<evidence type="ECO:0000313" key="4">
    <source>
        <dbReference type="Proteomes" id="UP001055940"/>
    </source>
</evidence>
<feature type="region of interest" description="Disordered" evidence="1">
    <location>
        <begin position="183"/>
        <end position="218"/>
    </location>
</feature>
<dbReference type="Proteomes" id="UP001055940">
    <property type="component" value="Chromosome"/>
</dbReference>
<dbReference type="GO" id="GO:0016746">
    <property type="term" value="F:acyltransferase activity"/>
    <property type="evidence" value="ECO:0007669"/>
    <property type="project" value="UniProtKB-KW"/>
</dbReference>
<organism evidence="3 4">
    <name type="scientific">Nocardiopsis exhalans</name>
    <dbReference type="NCBI Taxonomy" id="163604"/>
    <lineage>
        <taxon>Bacteria</taxon>
        <taxon>Bacillati</taxon>
        <taxon>Actinomycetota</taxon>
        <taxon>Actinomycetes</taxon>
        <taxon>Streptosporangiales</taxon>
        <taxon>Nocardiopsidaceae</taxon>
        <taxon>Nocardiopsis</taxon>
    </lineage>
</organism>
<keyword evidence="4" id="KW-1185">Reference proteome</keyword>
<sequence>MTRWRGSRKRAAGRWDTTQVRLVRLDTGSAESALLREAVLEHDLPPEQLRFTGLPVRTLPDADQDPERVPYAIVALDGALTGPDSARAACAGFGVLDRVIGSELVDAPERAVLMRAYYVTPQWQGRGVGRASCSAPLLDRLVAEVAPHAERIVLCVNQANQSAQRAYRAAGFDFTGKVVPGGAGPQDVMARPLSPPARTRAHTTPEPAIHPEPRTRYL</sequence>
<feature type="domain" description="N-acetyltransferase" evidence="2">
    <location>
        <begin position="23"/>
        <end position="194"/>
    </location>
</feature>